<dbReference type="NCBIfam" id="NF010998">
    <property type="entry name" value="PRK14424.1"/>
    <property type="match status" value="1"/>
</dbReference>
<dbReference type="InterPro" id="IPR036046">
    <property type="entry name" value="Acylphosphatase-like_dom_sf"/>
</dbReference>
<reference evidence="7 8" key="1">
    <citation type="submission" date="2017-04" db="EMBL/GenBank/DDBJ databases">
        <authorList>
            <person name="Afonso C.L."/>
            <person name="Miller P.J."/>
            <person name="Scott M.A."/>
            <person name="Spackman E."/>
            <person name="Goraichik I."/>
            <person name="Dimitrov K.M."/>
            <person name="Suarez D.L."/>
            <person name="Swayne D.E."/>
        </authorList>
    </citation>
    <scope>NUCLEOTIDE SEQUENCE [LARGE SCALE GENOMIC DNA]</scope>
    <source>
        <strain evidence="7">LMG 28154</strain>
    </source>
</reference>
<keyword evidence="4 7" id="KW-0378">Hydrolase</keyword>
<organism evidence="7 8">
    <name type="scientific">Burkholderia singularis</name>
    <dbReference type="NCBI Taxonomy" id="1503053"/>
    <lineage>
        <taxon>Bacteria</taxon>
        <taxon>Pseudomonadati</taxon>
        <taxon>Pseudomonadota</taxon>
        <taxon>Betaproteobacteria</taxon>
        <taxon>Burkholderiales</taxon>
        <taxon>Burkholderiaceae</taxon>
        <taxon>Burkholderia</taxon>
        <taxon>pseudomallei group</taxon>
    </lineage>
</organism>
<proteinExistence type="inferred from homology"/>
<dbReference type="PROSITE" id="PS51160">
    <property type="entry name" value="ACYLPHOSPHATASE_3"/>
    <property type="match status" value="1"/>
</dbReference>
<feature type="domain" description="Acylphosphatase-like" evidence="6">
    <location>
        <begin position="44"/>
        <end position="130"/>
    </location>
</feature>
<evidence type="ECO:0000256" key="5">
    <source>
        <dbReference type="RuleBase" id="RU004168"/>
    </source>
</evidence>
<evidence type="ECO:0000256" key="2">
    <source>
        <dbReference type="ARBA" id="ARBA00012150"/>
    </source>
</evidence>
<protein>
    <recommendedName>
        <fullName evidence="2 4">acylphosphatase</fullName>
        <ecNumber evidence="2 4">3.6.1.7</ecNumber>
    </recommendedName>
</protein>
<dbReference type="PRINTS" id="PR00112">
    <property type="entry name" value="ACYLPHPHTASE"/>
</dbReference>
<dbReference type="InterPro" id="IPR017968">
    <property type="entry name" value="Acylphosphatase_CS"/>
</dbReference>
<name>A0A238HA40_9BURK</name>
<dbReference type="PANTHER" id="PTHR47268">
    <property type="entry name" value="ACYLPHOSPHATASE"/>
    <property type="match status" value="1"/>
</dbReference>
<dbReference type="AlphaFoldDB" id="A0A238HA40"/>
<evidence type="ECO:0000256" key="3">
    <source>
        <dbReference type="ARBA" id="ARBA00047645"/>
    </source>
</evidence>
<dbReference type="Proteomes" id="UP000198460">
    <property type="component" value="Unassembled WGS sequence"/>
</dbReference>
<evidence type="ECO:0000313" key="7">
    <source>
        <dbReference type="EMBL" id="SMG02042.1"/>
    </source>
</evidence>
<dbReference type="EC" id="3.6.1.7" evidence="2 4"/>
<comment type="catalytic activity">
    <reaction evidence="3 4">
        <text>an acyl phosphate + H2O = a carboxylate + phosphate + H(+)</text>
        <dbReference type="Rhea" id="RHEA:14965"/>
        <dbReference type="ChEBI" id="CHEBI:15377"/>
        <dbReference type="ChEBI" id="CHEBI:15378"/>
        <dbReference type="ChEBI" id="CHEBI:29067"/>
        <dbReference type="ChEBI" id="CHEBI:43474"/>
        <dbReference type="ChEBI" id="CHEBI:59918"/>
        <dbReference type="EC" id="3.6.1.7"/>
    </reaction>
</comment>
<gene>
    <name evidence="7" type="ORF">BSIN_4803</name>
</gene>
<dbReference type="Gene3D" id="3.30.70.100">
    <property type="match status" value="1"/>
</dbReference>
<dbReference type="EMBL" id="FXAN01000088">
    <property type="protein sequence ID" value="SMG02042.1"/>
    <property type="molecule type" value="Genomic_DNA"/>
</dbReference>
<comment type="similarity">
    <text evidence="1 5">Belongs to the acylphosphatase family.</text>
</comment>
<dbReference type="InterPro" id="IPR001792">
    <property type="entry name" value="Acylphosphatase-like_dom"/>
</dbReference>
<feature type="active site" evidence="4">
    <location>
        <position position="77"/>
    </location>
</feature>
<evidence type="ECO:0000256" key="4">
    <source>
        <dbReference type="PROSITE-ProRule" id="PRU00520"/>
    </source>
</evidence>
<sequence length="130" mass="14637">MLGPRERAAGTSYAARDYNAGLEATRNGKEETMNGGDLDERIETYYVRVRGIVQGVGFRHATVREAHALGLRGWVTNLDDGSVEAMIQGPAPQIDRMLAWFRHGPPAARVTEVTFDERVAHKRFERFQQH</sequence>
<evidence type="ECO:0000313" key="8">
    <source>
        <dbReference type="Proteomes" id="UP000198460"/>
    </source>
</evidence>
<dbReference type="PANTHER" id="PTHR47268:SF4">
    <property type="entry name" value="ACYLPHOSPHATASE"/>
    <property type="match status" value="1"/>
</dbReference>
<dbReference type="SUPFAM" id="SSF54975">
    <property type="entry name" value="Acylphosphatase/BLUF domain-like"/>
    <property type="match status" value="1"/>
</dbReference>
<dbReference type="InterPro" id="IPR020456">
    <property type="entry name" value="Acylphosphatase"/>
</dbReference>
<dbReference type="GO" id="GO:0003998">
    <property type="term" value="F:acylphosphatase activity"/>
    <property type="evidence" value="ECO:0007669"/>
    <property type="project" value="UniProtKB-EC"/>
</dbReference>
<evidence type="ECO:0000259" key="6">
    <source>
        <dbReference type="PROSITE" id="PS51160"/>
    </source>
</evidence>
<feature type="active site" evidence="4">
    <location>
        <position position="59"/>
    </location>
</feature>
<dbReference type="Pfam" id="PF00708">
    <property type="entry name" value="Acylphosphatase"/>
    <property type="match status" value="1"/>
</dbReference>
<accession>A0A238HA40</accession>
<dbReference type="PROSITE" id="PS00150">
    <property type="entry name" value="ACYLPHOSPHATASE_1"/>
    <property type="match status" value="1"/>
</dbReference>
<evidence type="ECO:0000256" key="1">
    <source>
        <dbReference type="ARBA" id="ARBA00005614"/>
    </source>
</evidence>